<proteinExistence type="predicted"/>
<evidence type="ECO:0008006" key="4">
    <source>
        <dbReference type="Google" id="ProtNLM"/>
    </source>
</evidence>
<protein>
    <recommendedName>
        <fullName evidence="4">BZIP domain-containing protein</fullName>
    </recommendedName>
</protein>
<feature type="compositionally biased region" description="Low complexity" evidence="1">
    <location>
        <begin position="39"/>
        <end position="54"/>
    </location>
</feature>
<comment type="caution">
    <text evidence="2">The sequence shown here is derived from an EMBL/GenBank/DDBJ whole genome shotgun (WGS) entry which is preliminary data.</text>
</comment>
<dbReference type="AlphaFoldDB" id="A0A080ZUZ5"/>
<organism evidence="2 3">
    <name type="scientific">Phytophthora nicotianae P1976</name>
    <dbReference type="NCBI Taxonomy" id="1317066"/>
    <lineage>
        <taxon>Eukaryota</taxon>
        <taxon>Sar</taxon>
        <taxon>Stramenopiles</taxon>
        <taxon>Oomycota</taxon>
        <taxon>Peronosporomycetes</taxon>
        <taxon>Peronosporales</taxon>
        <taxon>Peronosporaceae</taxon>
        <taxon>Phytophthora</taxon>
    </lineage>
</organism>
<evidence type="ECO:0000256" key="1">
    <source>
        <dbReference type="SAM" id="MobiDB-lite"/>
    </source>
</evidence>
<evidence type="ECO:0000313" key="2">
    <source>
        <dbReference type="EMBL" id="ETO70456.1"/>
    </source>
</evidence>
<reference evidence="2 3" key="1">
    <citation type="submission" date="2013-11" db="EMBL/GenBank/DDBJ databases">
        <title>The Genome Sequence of Phytophthora parasitica P1976.</title>
        <authorList>
            <consortium name="The Broad Institute Genomics Platform"/>
            <person name="Russ C."/>
            <person name="Tyler B."/>
            <person name="Panabieres F."/>
            <person name="Shan W."/>
            <person name="Tripathy S."/>
            <person name="Grunwald N."/>
            <person name="Machado M."/>
            <person name="Johnson C.S."/>
            <person name="Walker B."/>
            <person name="Young S."/>
            <person name="Zeng Q."/>
            <person name="Gargeya S."/>
            <person name="Fitzgerald M."/>
            <person name="Haas B."/>
            <person name="Abouelleil A."/>
            <person name="Allen A.W."/>
            <person name="Alvarado L."/>
            <person name="Arachchi H.M."/>
            <person name="Berlin A.M."/>
            <person name="Chapman S.B."/>
            <person name="Gainer-Dewar J."/>
            <person name="Goldberg J."/>
            <person name="Griggs A."/>
            <person name="Gujja S."/>
            <person name="Hansen M."/>
            <person name="Howarth C."/>
            <person name="Imamovic A."/>
            <person name="Ireland A."/>
            <person name="Larimer J."/>
            <person name="McCowan C."/>
            <person name="Murphy C."/>
            <person name="Pearson M."/>
            <person name="Poon T.W."/>
            <person name="Priest M."/>
            <person name="Roberts A."/>
            <person name="Saif S."/>
            <person name="Shea T."/>
            <person name="Sisk P."/>
            <person name="Sykes S."/>
            <person name="Wortman J."/>
            <person name="Nusbaum C."/>
            <person name="Birren B."/>
        </authorList>
    </citation>
    <scope>NUCLEOTIDE SEQUENCE [LARGE SCALE GENOMIC DNA]</scope>
    <source>
        <strain evidence="2 3">P1976</strain>
    </source>
</reference>
<dbReference type="OrthoDB" id="124234at2759"/>
<evidence type="ECO:0000313" key="3">
    <source>
        <dbReference type="Proteomes" id="UP000028582"/>
    </source>
</evidence>
<feature type="compositionally biased region" description="Basic and acidic residues" evidence="1">
    <location>
        <begin position="61"/>
        <end position="80"/>
    </location>
</feature>
<feature type="region of interest" description="Disordered" evidence="1">
    <location>
        <begin position="35"/>
        <end position="80"/>
    </location>
</feature>
<name>A0A080ZUZ5_PHYNI</name>
<sequence>MCDDVVAFAETEDTSSLLQDVLAFLDNCEDASDVGLLPGGSSSPGSTQSFSSGPVKKRYGKEHSAEYDRRRREKKKAEREALRNQVVQYEAQLELLRLQKPGNTQENKKWGWIHAATMEEEKRHKAEELNRQLKGLLFQQLNTAQILRNFIAGQSTLTEHVQSVMGGRAPCPVPMPTGSFAGLGDIAMYLKGVFKHIQASSDYVFASSPLFSEANSSDALMSMCSIKHRDPIAGSCIELLSSTPLDCGYDVAVPMLWEMLLTRQIFGPEAVHYEQKSKHLTANSAEIGYTFSFGAPDEPTALNGVTLMGKFEKEGSALLVWTSMLVQRNGLPSMRSQGWISITRPLKRLHKGTVVRMCSRLSGRHFGVPGGYTDVNITVAKKHQLLVKSRIERAQQRMVDLAELQK</sequence>
<dbReference type="EMBL" id="ANJA01002335">
    <property type="protein sequence ID" value="ETO70456.1"/>
    <property type="molecule type" value="Genomic_DNA"/>
</dbReference>
<gene>
    <name evidence="2" type="ORF">F444_13065</name>
</gene>
<dbReference type="Proteomes" id="UP000028582">
    <property type="component" value="Unassembled WGS sequence"/>
</dbReference>
<accession>A0A080ZUZ5</accession>